<dbReference type="EMBL" id="AJSR01000289">
    <property type="protein sequence ID" value="EKM33413.1"/>
    <property type="molecule type" value="Genomic_DNA"/>
</dbReference>
<dbReference type="Proteomes" id="UP000008367">
    <property type="component" value="Unassembled WGS sequence"/>
</dbReference>
<dbReference type="AlphaFoldDB" id="A0A454D412"/>
<proteinExistence type="predicted"/>
<name>A0A454D412_VIBHA</name>
<evidence type="ECO:0000313" key="1">
    <source>
        <dbReference type="EMBL" id="EKM33413.1"/>
    </source>
</evidence>
<protein>
    <submittedName>
        <fullName evidence="1">Uncharacterized protein</fullName>
    </submittedName>
</protein>
<organism evidence="1 2">
    <name type="scientific">Vibrio harveyi</name>
    <name type="common">Beneckea harveyi</name>
    <dbReference type="NCBI Taxonomy" id="669"/>
    <lineage>
        <taxon>Bacteria</taxon>
        <taxon>Pseudomonadati</taxon>
        <taxon>Pseudomonadota</taxon>
        <taxon>Gammaproteobacteria</taxon>
        <taxon>Vibrionales</taxon>
        <taxon>Vibrionaceae</taxon>
        <taxon>Vibrio</taxon>
    </lineage>
</organism>
<accession>A0A454D412</accession>
<evidence type="ECO:0000313" key="2">
    <source>
        <dbReference type="Proteomes" id="UP000008367"/>
    </source>
</evidence>
<sequence length="40" mass="4161">AISSILSYASASALEVKVIFSSPLRSTTYLTITAMVGPLT</sequence>
<feature type="non-terminal residue" evidence="1">
    <location>
        <position position="1"/>
    </location>
</feature>
<gene>
    <name evidence="1" type="ORF">VCHENC02_1131B</name>
</gene>
<comment type="caution">
    <text evidence="1">The sequence shown here is derived from an EMBL/GenBank/DDBJ whole genome shotgun (WGS) entry which is preliminary data.</text>
</comment>
<reference evidence="1 2" key="1">
    <citation type="submission" date="2012-10" db="EMBL/GenBank/DDBJ databases">
        <title>Genome sequence of Vibrio Cholerae HENC-02.</title>
        <authorList>
            <person name="Eppinger M."/>
            <person name="Hasan N.A."/>
            <person name="Sengamalay N."/>
            <person name="Hine E."/>
            <person name="Su Q."/>
            <person name="Daugherty S.C."/>
            <person name="Young S."/>
            <person name="Sadzewicz L."/>
            <person name="Tallon L."/>
            <person name="Cebula T.A."/>
            <person name="Ravel J."/>
            <person name="Colwell R.R."/>
        </authorList>
    </citation>
    <scope>NUCLEOTIDE SEQUENCE [LARGE SCALE GENOMIC DNA]</scope>
    <source>
        <strain evidence="1 2">HENC-02</strain>
    </source>
</reference>